<evidence type="ECO:0000256" key="4">
    <source>
        <dbReference type="ARBA" id="ARBA00023136"/>
    </source>
</evidence>
<evidence type="ECO:0000313" key="7">
    <source>
        <dbReference type="EMBL" id="ESP03341.1"/>
    </source>
</evidence>
<keyword evidence="3 5" id="KW-1133">Transmembrane helix</keyword>
<accession>V4B724</accession>
<dbReference type="PROSITE" id="PS50262">
    <property type="entry name" value="G_PROTEIN_RECEP_F1_2"/>
    <property type="match status" value="1"/>
</dbReference>
<dbReference type="RefSeq" id="XP_009046014.1">
    <property type="nucleotide sequence ID" value="XM_009047766.1"/>
</dbReference>
<dbReference type="KEGG" id="lgi:LOTGIDRAFT_205062"/>
<dbReference type="Proteomes" id="UP000030746">
    <property type="component" value="Unassembled WGS sequence"/>
</dbReference>
<gene>
    <name evidence="7" type="ORF">LOTGIDRAFT_205062</name>
</gene>
<proteinExistence type="predicted"/>
<dbReference type="GeneID" id="20245786"/>
<dbReference type="InterPro" id="IPR017452">
    <property type="entry name" value="GPCR_Rhodpsn_7TM"/>
</dbReference>
<evidence type="ECO:0000313" key="8">
    <source>
        <dbReference type="Proteomes" id="UP000030746"/>
    </source>
</evidence>
<keyword evidence="2 5" id="KW-0812">Transmembrane</keyword>
<keyword evidence="4 5" id="KW-0472">Membrane</keyword>
<dbReference type="OMA" id="FTMFSYV"/>
<evidence type="ECO:0000256" key="3">
    <source>
        <dbReference type="ARBA" id="ARBA00022989"/>
    </source>
</evidence>
<comment type="subcellular location">
    <subcellularLocation>
        <location evidence="1">Membrane</location>
    </subcellularLocation>
</comment>
<name>V4B724_LOTGI</name>
<protein>
    <recommendedName>
        <fullName evidence="6">G-protein coupled receptors family 1 profile domain-containing protein</fullName>
    </recommendedName>
</protein>
<dbReference type="GO" id="GO:0072544">
    <property type="term" value="F:L-DOPA binding"/>
    <property type="evidence" value="ECO:0007669"/>
    <property type="project" value="InterPro"/>
</dbReference>
<sequence>MASFQAASVYCVSDLELPTYVPQNHTNYRQIFSIVCLTAAGLGFTGSIVQLITWIISSRRLEDGEERRSLVNPTIVISLAIANIISSVGVVLRSMALLSTKPPKEYCALTESFNMSSICEHDVELSPSVCQKTMIIGNVLEGLTDYSFIVGALLTLSYSADVLHRQRGAIVESQVFKNRPTSLNMILCWILPFLFIAGSTVAVYYKTDFPQRCPHDSRIHIRYLIVYLPITLVMIINPILLFKARSLVKKSITRRTATFSSRERNIIRKMTIRFIFIVLLYIICWIPNIAESCTQVILYYYGTDSPSIQTYQWLFPLLITEAIMNPLQGFYNCFLYGLPGFRPSRCFAKSEDITSSSMEESQSLLSNKTGSLQRHCVIRRILR</sequence>
<organism evidence="7 8">
    <name type="scientific">Lottia gigantea</name>
    <name type="common">Giant owl limpet</name>
    <dbReference type="NCBI Taxonomy" id="225164"/>
    <lineage>
        <taxon>Eukaryota</taxon>
        <taxon>Metazoa</taxon>
        <taxon>Spiralia</taxon>
        <taxon>Lophotrochozoa</taxon>
        <taxon>Mollusca</taxon>
        <taxon>Gastropoda</taxon>
        <taxon>Patellogastropoda</taxon>
        <taxon>Lottioidea</taxon>
        <taxon>Lottiidae</taxon>
        <taxon>Lottia</taxon>
    </lineage>
</organism>
<dbReference type="PANTHER" id="PTHR15177">
    <property type="entry name" value="G-PROTEIN COUPLED RECEPTOR 143"/>
    <property type="match status" value="1"/>
</dbReference>
<dbReference type="InterPro" id="IPR001414">
    <property type="entry name" value="GPR143"/>
</dbReference>
<feature type="domain" description="G-protein coupled receptors family 1 profile" evidence="6">
    <location>
        <begin position="46"/>
        <end position="336"/>
    </location>
</feature>
<dbReference type="PANTHER" id="PTHR15177:SF2">
    <property type="entry name" value="G-PROTEIN COUPLED RECEPTOR 143"/>
    <property type="match status" value="1"/>
</dbReference>
<dbReference type="OrthoDB" id="10070607at2759"/>
<dbReference type="GO" id="GO:0072545">
    <property type="term" value="F:L-tyrosine binding"/>
    <property type="evidence" value="ECO:0007669"/>
    <property type="project" value="InterPro"/>
</dbReference>
<feature type="transmembrane region" description="Helical" evidence="5">
    <location>
        <begin position="224"/>
        <end position="242"/>
    </location>
</feature>
<evidence type="ECO:0000256" key="5">
    <source>
        <dbReference type="SAM" id="Phobius"/>
    </source>
</evidence>
<feature type="transmembrane region" description="Helical" evidence="5">
    <location>
        <begin position="31"/>
        <end position="57"/>
    </location>
</feature>
<feature type="transmembrane region" description="Helical" evidence="5">
    <location>
        <begin position="270"/>
        <end position="290"/>
    </location>
</feature>
<dbReference type="AlphaFoldDB" id="V4B724"/>
<dbReference type="GO" id="GO:0004930">
    <property type="term" value="F:G protein-coupled receptor activity"/>
    <property type="evidence" value="ECO:0007669"/>
    <property type="project" value="InterPro"/>
</dbReference>
<dbReference type="CDD" id="cd00637">
    <property type="entry name" value="7tm_classA_rhodopsin-like"/>
    <property type="match status" value="1"/>
</dbReference>
<feature type="transmembrane region" description="Helical" evidence="5">
    <location>
        <begin position="69"/>
        <end position="92"/>
    </location>
</feature>
<evidence type="ECO:0000259" key="6">
    <source>
        <dbReference type="PROSITE" id="PS50262"/>
    </source>
</evidence>
<dbReference type="GO" id="GO:0035240">
    <property type="term" value="F:dopamine binding"/>
    <property type="evidence" value="ECO:0007669"/>
    <property type="project" value="InterPro"/>
</dbReference>
<dbReference type="STRING" id="225164.V4B724"/>
<evidence type="ECO:0000256" key="1">
    <source>
        <dbReference type="ARBA" id="ARBA00004370"/>
    </source>
</evidence>
<dbReference type="GO" id="GO:0016020">
    <property type="term" value="C:membrane"/>
    <property type="evidence" value="ECO:0007669"/>
    <property type="project" value="UniProtKB-SubCell"/>
</dbReference>
<dbReference type="Gene3D" id="1.20.1070.10">
    <property type="entry name" value="Rhodopsin 7-helix transmembrane proteins"/>
    <property type="match status" value="1"/>
</dbReference>
<evidence type="ECO:0000256" key="2">
    <source>
        <dbReference type="ARBA" id="ARBA00022692"/>
    </source>
</evidence>
<dbReference type="Pfam" id="PF02101">
    <property type="entry name" value="Ocular_alb"/>
    <property type="match status" value="1"/>
</dbReference>
<dbReference type="HOGENOM" id="CLU_053538_0_0_1"/>
<dbReference type="EMBL" id="KB200049">
    <property type="protein sequence ID" value="ESP03341.1"/>
    <property type="molecule type" value="Genomic_DNA"/>
</dbReference>
<dbReference type="CTD" id="20245786"/>
<feature type="transmembrane region" description="Helical" evidence="5">
    <location>
        <begin position="183"/>
        <end position="204"/>
    </location>
</feature>
<keyword evidence="8" id="KW-1185">Reference proteome</keyword>
<reference evidence="7 8" key="1">
    <citation type="journal article" date="2013" name="Nature">
        <title>Insights into bilaterian evolution from three spiralian genomes.</title>
        <authorList>
            <person name="Simakov O."/>
            <person name="Marletaz F."/>
            <person name="Cho S.J."/>
            <person name="Edsinger-Gonzales E."/>
            <person name="Havlak P."/>
            <person name="Hellsten U."/>
            <person name="Kuo D.H."/>
            <person name="Larsson T."/>
            <person name="Lv J."/>
            <person name="Arendt D."/>
            <person name="Savage R."/>
            <person name="Osoegawa K."/>
            <person name="de Jong P."/>
            <person name="Grimwood J."/>
            <person name="Chapman J.A."/>
            <person name="Shapiro H."/>
            <person name="Aerts A."/>
            <person name="Otillar R.P."/>
            <person name="Terry A.Y."/>
            <person name="Boore J.L."/>
            <person name="Grigoriev I.V."/>
            <person name="Lindberg D.R."/>
            <person name="Seaver E.C."/>
            <person name="Weisblat D.A."/>
            <person name="Putnam N.H."/>
            <person name="Rokhsar D.S."/>
        </authorList>
    </citation>
    <scope>NUCLEOTIDE SEQUENCE [LARGE SCALE GENOMIC DNA]</scope>
</reference>